<dbReference type="PANTHER" id="PTHR36183">
    <property type="entry name" value="BETA-GLUCURONIDASE"/>
    <property type="match status" value="1"/>
</dbReference>
<evidence type="ECO:0000313" key="4">
    <source>
        <dbReference type="EMBL" id="KAJ5091704.1"/>
    </source>
</evidence>
<comment type="caution">
    <text evidence="4">The sequence shown here is derived from an EMBL/GenBank/DDBJ whole genome shotgun (WGS) entry which is preliminary data.</text>
</comment>
<feature type="compositionally biased region" description="Basic and acidic residues" evidence="1">
    <location>
        <begin position="145"/>
        <end position="171"/>
    </location>
</feature>
<organism evidence="4 5">
    <name type="scientific">Penicillium alfredii</name>
    <dbReference type="NCBI Taxonomy" id="1506179"/>
    <lineage>
        <taxon>Eukaryota</taxon>
        <taxon>Fungi</taxon>
        <taxon>Dikarya</taxon>
        <taxon>Ascomycota</taxon>
        <taxon>Pezizomycotina</taxon>
        <taxon>Eurotiomycetes</taxon>
        <taxon>Eurotiomycetidae</taxon>
        <taxon>Eurotiales</taxon>
        <taxon>Aspergillaceae</taxon>
        <taxon>Penicillium</taxon>
    </lineage>
</organism>
<feature type="chain" id="PRO_5040843396" description="Beta-glucuronidase C-terminal domain-containing protein" evidence="2">
    <location>
        <begin position="18"/>
        <end position="565"/>
    </location>
</feature>
<dbReference type="Pfam" id="PF16862">
    <property type="entry name" value="Glyco_hydro_79C"/>
    <property type="match status" value="1"/>
</dbReference>
<dbReference type="GeneID" id="81396270"/>
<feature type="signal peptide" evidence="2">
    <location>
        <begin position="1"/>
        <end position="17"/>
    </location>
</feature>
<dbReference type="AlphaFoldDB" id="A0A9W9F193"/>
<gene>
    <name evidence="4" type="ORF">NUU61_006574</name>
</gene>
<feature type="region of interest" description="Disordered" evidence="1">
    <location>
        <begin position="143"/>
        <end position="171"/>
    </location>
</feature>
<dbReference type="InterPro" id="IPR031728">
    <property type="entry name" value="GlcAase_C"/>
</dbReference>
<dbReference type="OrthoDB" id="2831684at2759"/>
<reference evidence="4" key="1">
    <citation type="submission" date="2022-11" db="EMBL/GenBank/DDBJ databases">
        <authorList>
            <person name="Petersen C."/>
        </authorList>
    </citation>
    <scope>NUCLEOTIDE SEQUENCE</scope>
    <source>
        <strain evidence="4">IBT 34128</strain>
    </source>
</reference>
<dbReference type="EMBL" id="JAPMSZ010000009">
    <property type="protein sequence ID" value="KAJ5091704.1"/>
    <property type="molecule type" value="Genomic_DNA"/>
</dbReference>
<sequence length="565" mass="61924">MRTSVAASLLLSALTNARELNVTSFRSVSAQPIAPAGSVKVPADFFSFGFETAFLHHFNNNFSDNIVASVGARMGKPLIIRIGGTSGDLVSIDPHLSNATKCVKGPGCPIDSRATFELGPSYFETFKLFPNATMTIQAPISPYQEKNKDGSKREAKMDAPHGADMTNDKHKKPEYAPEDWMDQSLEYVKLAYEALGPKRVAGIALGNEPDYYNYGPEEYTRRALALQKRIIDELHLEGDDRRIFEIGDIPNSVIVKRNRDQHFTLTDVVEGGLAKNGYAKFAAQHFYQVGAGNDYSGELMQQTLMNHTAITERFPPLNKSIADIKKTDPKIDFVLSETAGVMGGRPIKYAGGFGSAMWAVDFHLTAMAAGVKRVSNTMRPEAAHAFWVSDSSAPKTRRPMVQGVFPSAPFIADFVGKDDQGKVIELPTGHELFTAYAKYDVHTGKLARIALINLKRWDPTSPEKRGAASVTLDVGDRNAENVRMERMESGQGSAGLGLDYGGPTHNVTWAGEQWSHKVDKGKGHYVLGGRVQEIVHVNHGKAEVLIPDTEAAIIYFYDGDVTIQL</sequence>
<name>A0A9W9F193_9EURO</name>
<dbReference type="SUPFAM" id="SSF51445">
    <property type="entry name" value="(Trans)glycosidases"/>
    <property type="match status" value="1"/>
</dbReference>
<dbReference type="Proteomes" id="UP001141434">
    <property type="component" value="Unassembled WGS sequence"/>
</dbReference>
<accession>A0A9W9F193</accession>
<dbReference type="InterPro" id="IPR052974">
    <property type="entry name" value="GH79_Enzymes"/>
</dbReference>
<evidence type="ECO:0000256" key="1">
    <source>
        <dbReference type="SAM" id="MobiDB-lite"/>
    </source>
</evidence>
<evidence type="ECO:0000313" key="5">
    <source>
        <dbReference type="Proteomes" id="UP001141434"/>
    </source>
</evidence>
<dbReference type="Gene3D" id="3.20.20.80">
    <property type="entry name" value="Glycosidases"/>
    <property type="match status" value="1"/>
</dbReference>
<proteinExistence type="predicted"/>
<dbReference type="PANTHER" id="PTHR36183:SF2">
    <property type="entry name" value="BETA-GLUCURONIDASE C-TERMINAL DOMAIN-CONTAINING PROTEIN"/>
    <property type="match status" value="1"/>
</dbReference>
<keyword evidence="2" id="KW-0732">Signal</keyword>
<feature type="domain" description="Beta-glucuronidase C-terminal" evidence="3">
    <location>
        <begin position="435"/>
        <end position="553"/>
    </location>
</feature>
<reference evidence="4" key="2">
    <citation type="journal article" date="2023" name="IMA Fungus">
        <title>Comparative genomic study of the Penicillium genus elucidates a diverse pangenome and 15 lateral gene transfer events.</title>
        <authorList>
            <person name="Petersen C."/>
            <person name="Sorensen T."/>
            <person name="Nielsen M.R."/>
            <person name="Sondergaard T.E."/>
            <person name="Sorensen J.L."/>
            <person name="Fitzpatrick D.A."/>
            <person name="Frisvad J.C."/>
            <person name="Nielsen K.L."/>
        </authorList>
    </citation>
    <scope>NUCLEOTIDE SEQUENCE</scope>
    <source>
        <strain evidence="4">IBT 34128</strain>
    </source>
</reference>
<evidence type="ECO:0000256" key="2">
    <source>
        <dbReference type="SAM" id="SignalP"/>
    </source>
</evidence>
<protein>
    <recommendedName>
        <fullName evidence="3">Beta-glucuronidase C-terminal domain-containing protein</fullName>
    </recommendedName>
</protein>
<dbReference type="RefSeq" id="XP_056509901.1">
    <property type="nucleotide sequence ID" value="XM_056657101.1"/>
</dbReference>
<evidence type="ECO:0000259" key="3">
    <source>
        <dbReference type="Pfam" id="PF16862"/>
    </source>
</evidence>
<keyword evidence="5" id="KW-1185">Reference proteome</keyword>
<dbReference type="InterPro" id="IPR017853">
    <property type="entry name" value="GH"/>
</dbReference>